<organism evidence="1">
    <name type="scientific">Ophidiomyces ophidiicola</name>
    <dbReference type="NCBI Taxonomy" id="1387563"/>
    <lineage>
        <taxon>Eukaryota</taxon>
        <taxon>Fungi</taxon>
        <taxon>Dikarya</taxon>
        <taxon>Ascomycota</taxon>
        <taxon>Pezizomycotina</taxon>
        <taxon>Eurotiomycetes</taxon>
        <taxon>Eurotiomycetidae</taxon>
        <taxon>Onygenales</taxon>
        <taxon>Onygenaceae</taxon>
        <taxon>Ophidiomyces</taxon>
    </lineage>
</organism>
<comment type="caution">
    <text evidence="1">The sequence shown here is derived from an EMBL/GenBank/DDBJ whole genome shotgun (WGS) entry which is preliminary data.</text>
</comment>
<gene>
    <name evidence="1" type="ORF">LOY88_005758</name>
</gene>
<accession>A0ACB8UPW5</accession>
<sequence length="687" mass="74432">MSYHPQTPYGADPNDPRGWNQYEREPHQRAYSPHGVHPAAHPDSAYNRLRNQRQYGGDYSASQQPFSHGELPPYPPIGRSQTARTEYTASPGADNLGPMAVGGGISGIATGVANSHERQSGLNAMQGGREIGPYRDYPDTGYYAPSPDTTDSAPMSRPLNSYSSSTPLNPGMDSNYPPGRMAPSDSPYQGHGQPQPHYDGLNGTYSDPYHRQRTSWMPMNEPINPNDIVDDGDDGFIREPKRKSVLGSLGKNPSAQSLTGGAAAVAGGVGAGAMAGRSNGAPDGGPSYNPVPNEKSGWITDQKARKKKMKWVIILVVLVLLVLGGIAGGVVGGLLGSKKNSSGGKPGGSGQSADEDTKMNGDLSKNSKEIQALMNNPNLRKVFPGMDYTPWGSQYPLCLTYPPSQNNVTRDVAVLSRLTNTLRLYGTDCNQTEMVLHSIDRLGLKDMKLWLGVWIDNVNITTNDRQLAQMYKILKETKDTSIFKGVVVGNEVLFRGKQSAATLQMLSNYMQGVKTNLTGMGINLPISTSDLGDAWTAELAKVADVVMSNVHPFFAGIAVEKATDWTYEFWNNKDVALTKGTDKKHVISEVGWPSGGGSNCSPAPKCPDATTGAVAGIKEMNKFLEDWVCTALDKGTNYFWFEAFDEPWKVQYNEPGKEWEDKWGLMDPGRTMKPGLKIPDCGGRTIT</sequence>
<reference evidence="1" key="1">
    <citation type="journal article" date="2022" name="bioRxiv">
        <title>Population genetic analysis of Ophidiomyces ophidiicola, the causative agent of snake fungal disease, indicates recent introductions to the USA.</title>
        <authorList>
            <person name="Ladner J.T."/>
            <person name="Palmer J.M."/>
            <person name="Ettinger C.L."/>
            <person name="Stajich J.E."/>
            <person name="Farrell T.M."/>
            <person name="Glorioso B.M."/>
            <person name="Lawson B."/>
            <person name="Price S.J."/>
            <person name="Stengle A.G."/>
            <person name="Grear D.A."/>
            <person name="Lorch J.M."/>
        </authorList>
    </citation>
    <scope>NUCLEOTIDE SEQUENCE</scope>
    <source>
        <strain evidence="1">NWHC 24266-5</strain>
    </source>
</reference>
<name>A0ACB8UPW5_9EURO</name>
<dbReference type="EMBL" id="JALBCA010000110">
    <property type="protein sequence ID" value="KAI2382767.1"/>
    <property type="molecule type" value="Genomic_DNA"/>
</dbReference>
<evidence type="ECO:0000313" key="1">
    <source>
        <dbReference type="EMBL" id="KAI2382767.1"/>
    </source>
</evidence>
<proteinExistence type="predicted"/>
<protein>
    <submittedName>
        <fullName evidence="1">Uncharacterized protein</fullName>
    </submittedName>
</protein>